<name>A0A2T0MTJ0_9ACTN</name>
<sequence>MTSTTTPARRLIILGVALAAGAAVLGTPAAVAATPPEGAYWHTRTLMTEPHPGRFGTRAHPYSLVERFVGVRWNAPDGRAWYGGQRLGTLPKTAADRKAWRRDGSPSTWSESLDGKTVKLSTKPGRGSVSPALKGHDQFEFAGQRLTYDEVQRLPADPAELKAWLMKAGQVGREMDLSAWVEETLPLLLHEIPAPKQVRAAAYQALLSLPGARVDGEAKDELGRSGAALVIDRPGGKAKGAPSTRVRMIVDTGRMVLLAVDQLGTSGGRASAEWSYRKTLAEVGWTDAPPAAPAQP</sequence>
<feature type="region of interest" description="Disordered" evidence="1">
    <location>
        <begin position="94"/>
        <end position="131"/>
    </location>
</feature>
<feature type="compositionally biased region" description="Basic and acidic residues" evidence="1">
    <location>
        <begin position="94"/>
        <end position="104"/>
    </location>
</feature>
<accession>A0A2T0MTJ0</accession>
<evidence type="ECO:0000256" key="2">
    <source>
        <dbReference type="SAM" id="SignalP"/>
    </source>
</evidence>
<evidence type="ECO:0000313" key="3">
    <source>
        <dbReference type="EMBL" id="PRX61931.1"/>
    </source>
</evidence>
<keyword evidence="4" id="KW-1185">Reference proteome</keyword>
<dbReference type="RefSeq" id="WP_106245858.1">
    <property type="nucleotide sequence ID" value="NZ_PVNG01000014.1"/>
</dbReference>
<proteinExistence type="predicted"/>
<dbReference type="Proteomes" id="UP000238312">
    <property type="component" value="Unassembled WGS sequence"/>
</dbReference>
<feature type="chain" id="PRO_5015760118" description="CU044_5270 family protein" evidence="2">
    <location>
        <begin position="33"/>
        <end position="296"/>
    </location>
</feature>
<protein>
    <recommendedName>
        <fullName evidence="5">CU044_5270 family protein</fullName>
    </recommendedName>
</protein>
<organism evidence="3 4">
    <name type="scientific">Nonomuraea fuscirosea</name>
    <dbReference type="NCBI Taxonomy" id="1291556"/>
    <lineage>
        <taxon>Bacteria</taxon>
        <taxon>Bacillati</taxon>
        <taxon>Actinomycetota</taxon>
        <taxon>Actinomycetes</taxon>
        <taxon>Streptosporangiales</taxon>
        <taxon>Streptosporangiaceae</taxon>
        <taxon>Nonomuraea</taxon>
    </lineage>
</organism>
<comment type="caution">
    <text evidence="3">The sequence shown here is derived from an EMBL/GenBank/DDBJ whole genome shotgun (WGS) entry which is preliminary data.</text>
</comment>
<dbReference type="AlphaFoldDB" id="A0A2T0MTJ0"/>
<reference evidence="3 4" key="1">
    <citation type="submission" date="2018-03" db="EMBL/GenBank/DDBJ databases">
        <title>Genomic Encyclopedia of Type Strains, Phase III (KMG-III): the genomes of soil and plant-associated and newly described type strains.</title>
        <authorList>
            <person name="Whitman W."/>
        </authorList>
    </citation>
    <scope>NUCLEOTIDE SEQUENCE [LARGE SCALE GENOMIC DNA]</scope>
    <source>
        <strain evidence="3 4">CGMCC 4.7104</strain>
    </source>
</reference>
<evidence type="ECO:0000313" key="4">
    <source>
        <dbReference type="Proteomes" id="UP000238312"/>
    </source>
</evidence>
<dbReference type="OrthoDB" id="3822522at2"/>
<dbReference type="InterPro" id="IPR006311">
    <property type="entry name" value="TAT_signal"/>
</dbReference>
<gene>
    <name evidence="3" type="ORF">B0I32_114300</name>
</gene>
<dbReference type="EMBL" id="PVNG01000014">
    <property type="protein sequence ID" value="PRX61931.1"/>
    <property type="molecule type" value="Genomic_DNA"/>
</dbReference>
<evidence type="ECO:0000256" key="1">
    <source>
        <dbReference type="SAM" id="MobiDB-lite"/>
    </source>
</evidence>
<keyword evidence="2" id="KW-0732">Signal</keyword>
<dbReference type="PROSITE" id="PS51318">
    <property type="entry name" value="TAT"/>
    <property type="match status" value="1"/>
</dbReference>
<feature type="signal peptide" evidence="2">
    <location>
        <begin position="1"/>
        <end position="32"/>
    </location>
</feature>
<evidence type="ECO:0008006" key="5">
    <source>
        <dbReference type="Google" id="ProtNLM"/>
    </source>
</evidence>